<sequence>MTPCIPGKKVCIQRPKGIKDEMFHMYFVVLNELGATIPLTPFEMDVLNDEIKSQVHGLTEVVMKRVSFQQGVV</sequence>
<accession>A0A072TGA5</accession>
<dbReference type="Proteomes" id="UP000002051">
    <property type="component" value="Unassembled WGS sequence"/>
</dbReference>
<dbReference type="EMBL" id="KL403099">
    <property type="protein sequence ID" value="KEH16023.1"/>
    <property type="molecule type" value="Genomic_DNA"/>
</dbReference>
<gene>
    <name evidence="1" type="ORF">MTR_0374s0040</name>
</gene>
<evidence type="ECO:0000313" key="1">
    <source>
        <dbReference type="EMBL" id="KEH16023.1"/>
    </source>
</evidence>
<dbReference type="HOGENOM" id="CLU_2708619_0_0_1"/>
<dbReference type="AlphaFoldDB" id="A0A072TGA5"/>
<evidence type="ECO:0000313" key="3">
    <source>
        <dbReference type="Proteomes" id="UP000002051"/>
    </source>
</evidence>
<reference evidence="1 3" key="2">
    <citation type="journal article" date="2014" name="BMC Genomics">
        <title>An improved genome release (version Mt4.0) for the model legume Medicago truncatula.</title>
        <authorList>
            <person name="Tang H."/>
            <person name="Krishnakumar V."/>
            <person name="Bidwell S."/>
            <person name="Rosen B."/>
            <person name="Chan A."/>
            <person name="Zhou S."/>
            <person name="Gentzbittel L."/>
            <person name="Childs K.L."/>
            <person name="Yandell M."/>
            <person name="Gundlach H."/>
            <person name="Mayer K.F."/>
            <person name="Schwartz D.C."/>
            <person name="Town C.D."/>
        </authorList>
    </citation>
    <scope>GENOME REANNOTATION</scope>
    <source>
        <strain evidence="1">A17</strain>
        <strain evidence="2 3">cv. Jemalong A17</strain>
    </source>
</reference>
<proteinExistence type="predicted"/>
<reference evidence="1 3" key="1">
    <citation type="journal article" date="2011" name="Nature">
        <title>The Medicago genome provides insight into the evolution of rhizobial symbioses.</title>
        <authorList>
            <person name="Young N.D."/>
            <person name="Debelle F."/>
            <person name="Oldroyd G.E."/>
            <person name="Geurts R."/>
            <person name="Cannon S.B."/>
            <person name="Udvardi M.K."/>
            <person name="Benedito V.A."/>
            <person name="Mayer K.F."/>
            <person name="Gouzy J."/>
            <person name="Schoof H."/>
            <person name="Van de Peer Y."/>
            <person name="Proost S."/>
            <person name="Cook D.R."/>
            <person name="Meyers B.C."/>
            <person name="Spannagl M."/>
            <person name="Cheung F."/>
            <person name="De Mita S."/>
            <person name="Krishnakumar V."/>
            <person name="Gundlach H."/>
            <person name="Zhou S."/>
            <person name="Mudge J."/>
            <person name="Bharti A.K."/>
            <person name="Murray J.D."/>
            <person name="Naoumkina M.A."/>
            <person name="Rosen B."/>
            <person name="Silverstein K.A."/>
            <person name="Tang H."/>
            <person name="Rombauts S."/>
            <person name="Zhao P.X."/>
            <person name="Zhou P."/>
            <person name="Barbe V."/>
            <person name="Bardou P."/>
            <person name="Bechner M."/>
            <person name="Bellec A."/>
            <person name="Berger A."/>
            <person name="Berges H."/>
            <person name="Bidwell S."/>
            <person name="Bisseling T."/>
            <person name="Choisne N."/>
            <person name="Couloux A."/>
            <person name="Denny R."/>
            <person name="Deshpande S."/>
            <person name="Dai X."/>
            <person name="Doyle J.J."/>
            <person name="Dudez A.M."/>
            <person name="Farmer A.D."/>
            <person name="Fouteau S."/>
            <person name="Franken C."/>
            <person name="Gibelin C."/>
            <person name="Gish J."/>
            <person name="Goldstein S."/>
            <person name="Gonzalez A.J."/>
            <person name="Green P.J."/>
            <person name="Hallab A."/>
            <person name="Hartog M."/>
            <person name="Hua A."/>
            <person name="Humphray S.J."/>
            <person name="Jeong D.H."/>
            <person name="Jing Y."/>
            <person name="Jocker A."/>
            <person name="Kenton S.M."/>
            <person name="Kim D.J."/>
            <person name="Klee K."/>
            <person name="Lai H."/>
            <person name="Lang C."/>
            <person name="Lin S."/>
            <person name="Macmil S.L."/>
            <person name="Magdelenat G."/>
            <person name="Matthews L."/>
            <person name="McCorrison J."/>
            <person name="Monaghan E.L."/>
            <person name="Mun J.H."/>
            <person name="Najar F.Z."/>
            <person name="Nicholson C."/>
            <person name="Noirot C."/>
            <person name="O'Bleness M."/>
            <person name="Paule C.R."/>
            <person name="Poulain J."/>
            <person name="Prion F."/>
            <person name="Qin B."/>
            <person name="Qu C."/>
            <person name="Retzel E.F."/>
            <person name="Riddle C."/>
            <person name="Sallet E."/>
            <person name="Samain S."/>
            <person name="Samson N."/>
            <person name="Sanders I."/>
            <person name="Saurat O."/>
            <person name="Scarpelli C."/>
            <person name="Schiex T."/>
            <person name="Segurens B."/>
            <person name="Severin A.J."/>
            <person name="Sherrier D.J."/>
            <person name="Shi R."/>
            <person name="Sims S."/>
            <person name="Singer S.R."/>
            <person name="Sinharoy S."/>
            <person name="Sterck L."/>
            <person name="Viollet A."/>
            <person name="Wang B.B."/>
            <person name="Wang K."/>
            <person name="Wang M."/>
            <person name="Wang X."/>
            <person name="Warfsmann J."/>
            <person name="Weissenbach J."/>
            <person name="White D.D."/>
            <person name="White J.D."/>
            <person name="Wiley G.B."/>
            <person name="Wincker P."/>
            <person name="Xing Y."/>
            <person name="Yang L."/>
            <person name="Yao Z."/>
            <person name="Ying F."/>
            <person name="Zhai J."/>
            <person name="Zhou L."/>
            <person name="Zuber A."/>
            <person name="Denarie J."/>
            <person name="Dixon R.A."/>
            <person name="May G.D."/>
            <person name="Schwartz D.C."/>
            <person name="Rogers J."/>
            <person name="Quetier F."/>
            <person name="Town C.D."/>
            <person name="Roe B.A."/>
        </authorList>
    </citation>
    <scope>NUCLEOTIDE SEQUENCE [LARGE SCALE GENOMIC DNA]</scope>
    <source>
        <strain evidence="1">A17</strain>
        <strain evidence="2 3">cv. Jemalong A17</strain>
    </source>
</reference>
<reference evidence="2" key="3">
    <citation type="submission" date="2015-06" db="UniProtKB">
        <authorList>
            <consortium name="EnsemblPlants"/>
        </authorList>
    </citation>
    <scope>IDENTIFICATION</scope>
    <source>
        <strain evidence="2">cv. Jemalong A17</strain>
    </source>
</reference>
<protein>
    <submittedName>
        <fullName evidence="1 2">Uncharacterized protein</fullName>
    </submittedName>
</protein>
<evidence type="ECO:0000313" key="2">
    <source>
        <dbReference type="EnsemblPlants" id="KEH16023"/>
    </source>
</evidence>
<keyword evidence="3" id="KW-1185">Reference proteome</keyword>
<dbReference type="EnsemblPlants" id="KEH16023">
    <property type="protein sequence ID" value="KEH16023"/>
    <property type="gene ID" value="MTR_0374s0040"/>
</dbReference>
<name>A0A072TGA5_MEDTR</name>
<organism evidence="1 3">
    <name type="scientific">Medicago truncatula</name>
    <name type="common">Barrel medic</name>
    <name type="synonym">Medicago tribuloides</name>
    <dbReference type="NCBI Taxonomy" id="3880"/>
    <lineage>
        <taxon>Eukaryota</taxon>
        <taxon>Viridiplantae</taxon>
        <taxon>Streptophyta</taxon>
        <taxon>Embryophyta</taxon>
        <taxon>Tracheophyta</taxon>
        <taxon>Spermatophyta</taxon>
        <taxon>Magnoliopsida</taxon>
        <taxon>eudicotyledons</taxon>
        <taxon>Gunneridae</taxon>
        <taxon>Pentapetalae</taxon>
        <taxon>rosids</taxon>
        <taxon>fabids</taxon>
        <taxon>Fabales</taxon>
        <taxon>Fabaceae</taxon>
        <taxon>Papilionoideae</taxon>
        <taxon>50 kb inversion clade</taxon>
        <taxon>NPAAA clade</taxon>
        <taxon>Hologalegina</taxon>
        <taxon>IRL clade</taxon>
        <taxon>Trifolieae</taxon>
        <taxon>Medicago</taxon>
    </lineage>
</organism>